<name>A0A087E425_9BIFI</name>
<dbReference type="CDD" id="cd03357">
    <property type="entry name" value="LbH_MAT_GAT"/>
    <property type="match status" value="1"/>
</dbReference>
<evidence type="ECO:0000259" key="6">
    <source>
        <dbReference type="SMART" id="SM01266"/>
    </source>
</evidence>
<evidence type="ECO:0000256" key="4">
    <source>
        <dbReference type="ARBA" id="ARBA00023315"/>
    </source>
</evidence>
<evidence type="ECO:0000256" key="3">
    <source>
        <dbReference type="ARBA" id="ARBA00022737"/>
    </source>
</evidence>
<dbReference type="Pfam" id="PF00132">
    <property type="entry name" value="Hexapep"/>
    <property type="match status" value="1"/>
</dbReference>
<dbReference type="eggNOG" id="COG0110">
    <property type="taxonomic scope" value="Bacteria"/>
</dbReference>
<dbReference type="PANTHER" id="PTHR43017:SF1">
    <property type="entry name" value="ACETYLTRANSFERASE YJL218W-RELATED"/>
    <property type="match status" value="1"/>
</dbReference>
<dbReference type="InterPro" id="IPR011004">
    <property type="entry name" value="Trimer_LpxA-like_sf"/>
</dbReference>
<dbReference type="EC" id="2.3.1.-" evidence="5"/>
<dbReference type="InterPro" id="IPR024688">
    <property type="entry name" value="Mac_dom"/>
</dbReference>
<dbReference type="RefSeq" id="WP_024464182.1">
    <property type="nucleotide sequence ID" value="NZ_CP062939.1"/>
</dbReference>
<evidence type="ECO:0000256" key="5">
    <source>
        <dbReference type="RuleBase" id="RU367021"/>
    </source>
</evidence>
<dbReference type="GO" id="GO:0008870">
    <property type="term" value="F:galactoside O-acetyltransferase activity"/>
    <property type="evidence" value="ECO:0007669"/>
    <property type="project" value="TreeGrafter"/>
</dbReference>
<dbReference type="InterPro" id="IPR018357">
    <property type="entry name" value="Hexapep_transf_CS"/>
</dbReference>
<protein>
    <recommendedName>
        <fullName evidence="5">Acetyltransferase</fullName>
        <ecNumber evidence="5">2.3.1.-</ecNumber>
    </recommendedName>
</protein>
<dbReference type="PANTHER" id="PTHR43017">
    <property type="entry name" value="GALACTOSIDE O-ACETYLTRANSFERASE"/>
    <property type="match status" value="1"/>
</dbReference>
<dbReference type="STRING" id="77635.BISU_1726"/>
<gene>
    <name evidence="7" type="ORF">BISU_1726</name>
</gene>
<keyword evidence="2 5" id="KW-0808">Transferase</keyword>
<evidence type="ECO:0000313" key="7">
    <source>
        <dbReference type="EMBL" id="KFJ02526.1"/>
    </source>
</evidence>
<dbReference type="SUPFAM" id="SSF51161">
    <property type="entry name" value="Trimeric LpxA-like enzymes"/>
    <property type="match status" value="1"/>
</dbReference>
<dbReference type="AlphaFoldDB" id="A0A087E425"/>
<evidence type="ECO:0000256" key="2">
    <source>
        <dbReference type="ARBA" id="ARBA00022679"/>
    </source>
</evidence>
<feature type="domain" description="Maltose/galactoside acetyltransferase" evidence="6">
    <location>
        <begin position="14"/>
        <end position="68"/>
    </location>
</feature>
<proteinExistence type="inferred from homology"/>
<dbReference type="FunFam" id="2.160.10.10:FF:000025">
    <property type="entry name" value="Hexapeptide-repeat containing-acetyltransferase"/>
    <property type="match status" value="1"/>
</dbReference>
<dbReference type="InterPro" id="IPR001451">
    <property type="entry name" value="Hexapep"/>
</dbReference>
<dbReference type="Pfam" id="PF12464">
    <property type="entry name" value="Mac"/>
    <property type="match status" value="1"/>
</dbReference>
<dbReference type="InterPro" id="IPR039369">
    <property type="entry name" value="LacA-like"/>
</dbReference>
<comment type="similarity">
    <text evidence="1 5">Belongs to the transferase hexapeptide repeat family.</text>
</comment>
<evidence type="ECO:0000256" key="1">
    <source>
        <dbReference type="ARBA" id="ARBA00007274"/>
    </source>
</evidence>
<dbReference type="SMART" id="SM01266">
    <property type="entry name" value="Mac"/>
    <property type="match status" value="1"/>
</dbReference>
<dbReference type="PROSITE" id="PS00101">
    <property type="entry name" value="HEXAPEP_TRANSFERASES"/>
    <property type="match status" value="1"/>
</dbReference>
<organism evidence="7 8">
    <name type="scientific">Bifidobacterium subtile</name>
    <dbReference type="NCBI Taxonomy" id="77635"/>
    <lineage>
        <taxon>Bacteria</taxon>
        <taxon>Bacillati</taxon>
        <taxon>Actinomycetota</taxon>
        <taxon>Actinomycetes</taxon>
        <taxon>Bifidobacteriales</taxon>
        <taxon>Bifidobacteriaceae</taxon>
        <taxon>Bifidobacterium</taxon>
    </lineage>
</organism>
<dbReference type="Proteomes" id="UP000029055">
    <property type="component" value="Unassembled WGS sequence"/>
</dbReference>
<dbReference type="OrthoDB" id="2643438at2"/>
<keyword evidence="8" id="KW-1185">Reference proteome</keyword>
<evidence type="ECO:0000313" key="8">
    <source>
        <dbReference type="Proteomes" id="UP000029055"/>
    </source>
</evidence>
<reference evidence="7 8" key="1">
    <citation type="submission" date="2014-03" db="EMBL/GenBank/DDBJ databases">
        <title>Genomics of Bifidobacteria.</title>
        <authorList>
            <person name="Ventura M."/>
            <person name="Milani C."/>
            <person name="Lugli G.A."/>
        </authorList>
    </citation>
    <scope>NUCLEOTIDE SEQUENCE [LARGE SCALE GENOMIC DNA]</scope>
    <source>
        <strain evidence="7 8">LMG 11597</strain>
    </source>
</reference>
<sequence>MAKDYFAGDSRSNRERMLAGDFYIAEDPDNARLSRRATQLSDLYHRAYVTNEDESQHFLEELIGDLGEGAYVKPPLFVDYGENITIGARTFINFNLTALDVAAITIGEDCQIGPNVQLLTPLHPIAPGPRRDKLEAAKPIVIGDNVWLGGGVIVCPGVSIGENSVIGAGSVVAKDIPANAVAVGSPARVIRRIGEAA</sequence>
<dbReference type="EMBL" id="JGZR01000008">
    <property type="protein sequence ID" value="KFJ02526.1"/>
    <property type="molecule type" value="Genomic_DNA"/>
</dbReference>
<comment type="caution">
    <text evidence="7">The sequence shown here is derived from an EMBL/GenBank/DDBJ whole genome shotgun (WGS) entry which is preliminary data.</text>
</comment>
<accession>A0A087E425</accession>
<keyword evidence="4 5" id="KW-0012">Acyltransferase</keyword>
<dbReference type="Gene3D" id="2.160.10.10">
    <property type="entry name" value="Hexapeptide repeat proteins"/>
    <property type="match status" value="1"/>
</dbReference>
<keyword evidence="3" id="KW-0677">Repeat</keyword>